<organism evidence="3 4">
    <name type="scientific">Hamadaea flava</name>
    <dbReference type="NCBI Taxonomy" id="1742688"/>
    <lineage>
        <taxon>Bacteria</taxon>
        <taxon>Bacillati</taxon>
        <taxon>Actinomycetota</taxon>
        <taxon>Actinomycetes</taxon>
        <taxon>Micromonosporales</taxon>
        <taxon>Micromonosporaceae</taxon>
        <taxon>Hamadaea</taxon>
    </lineage>
</organism>
<dbReference type="InterPro" id="IPR006680">
    <property type="entry name" value="Amidohydro-rel"/>
</dbReference>
<gene>
    <name evidence="3" type="ORF">ACFOZ4_18080</name>
</gene>
<evidence type="ECO:0000313" key="3">
    <source>
        <dbReference type="EMBL" id="MFC4132522.1"/>
    </source>
</evidence>
<dbReference type="RefSeq" id="WP_253753090.1">
    <property type="nucleotide sequence ID" value="NZ_JAMZDZ010000001.1"/>
</dbReference>
<accession>A0ABV8LQC4</accession>
<dbReference type="SUPFAM" id="SSF51556">
    <property type="entry name" value="Metallo-dependent hydrolases"/>
    <property type="match status" value="1"/>
</dbReference>
<sequence>MIIDVHGHWGPWFFTMEIGSVEANLAAMDRYGIDLAIVSATEAVCYDAVSGNAAMAAALADTDRLYGYVTVNPRRLDDARRDLERYLGNGRFVGAKLHTDYTESPIASPQTQDALTMLAELDCPVLVHTWGRTVLDLAQACVDRPRLRAIAGHMGADGYRYAIEAAQSCDRLYLEPSWSQAPAGRLAEVIAAVDDRQLLFGTDSTLIDPASALGAVLASGVADLTAPSAPAHPAAPTAPSAPTDPAALTAERLAWRNAAALFSLPTP</sequence>
<feature type="domain" description="Amidohydrolase-related" evidence="2">
    <location>
        <begin position="3"/>
        <end position="263"/>
    </location>
</feature>
<dbReference type="InterPro" id="IPR032465">
    <property type="entry name" value="ACMSD"/>
</dbReference>
<proteinExistence type="predicted"/>
<keyword evidence="1" id="KW-0456">Lyase</keyword>
<reference evidence="4" key="1">
    <citation type="journal article" date="2019" name="Int. J. Syst. Evol. Microbiol.">
        <title>The Global Catalogue of Microorganisms (GCM) 10K type strain sequencing project: providing services to taxonomists for standard genome sequencing and annotation.</title>
        <authorList>
            <consortium name="The Broad Institute Genomics Platform"/>
            <consortium name="The Broad Institute Genome Sequencing Center for Infectious Disease"/>
            <person name="Wu L."/>
            <person name="Ma J."/>
        </authorList>
    </citation>
    <scope>NUCLEOTIDE SEQUENCE [LARGE SCALE GENOMIC DNA]</scope>
    <source>
        <strain evidence="4">CGMCC 4.7289</strain>
    </source>
</reference>
<evidence type="ECO:0000259" key="2">
    <source>
        <dbReference type="Pfam" id="PF04909"/>
    </source>
</evidence>
<dbReference type="EMBL" id="JBHSAY010000009">
    <property type="protein sequence ID" value="MFC4132522.1"/>
    <property type="molecule type" value="Genomic_DNA"/>
</dbReference>
<name>A0ABV8LQC4_9ACTN</name>
<comment type="caution">
    <text evidence="3">The sequence shown here is derived from an EMBL/GenBank/DDBJ whole genome shotgun (WGS) entry which is preliminary data.</text>
</comment>
<dbReference type="Gene3D" id="3.20.20.140">
    <property type="entry name" value="Metal-dependent hydrolases"/>
    <property type="match status" value="1"/>
</dbReference>
<dbReference type="PANTHER" id="PTHR21240">
    <property type="entry name" value="2-AMINO-3-CARBOXYLMUCONATE-6-SEMIALDEHYDE DECARBOXYLASE"/>
    <property type="match status" value="1"/>
</dbReference>
<protein>
    <submittedName>
        <fullName evidence="3">Amidohydrolase family protein</fullName>
    </submittedName>
</protein>
<evidence type="ECO:0000313" key="4">
    <source>
        <dbReference type="Proteomes" id="UP001595816"/>
    </source>
</evidence>
<dbReference type="InterPro" id="IPR032466">
    <property type="entry name" value="Metal_Hydrolase"/>
</dbReference>
<dbReference type="Proteomes" id="UP001595816">
    <property type="component" value="Unassembled WGS sequence"/>
</dbReference>
<evidence type="ECO:0000256" key="1">
    <source>
        <dbReference type="ARBA" id="ARBA00023239"/>
    </source>
</evidence>
<dbReference type="Pfam" id="PF04909">
    <property type="entry name" value="Amidohydro_2"/>
    <property type="match status" value="1"/>
</dbReference>
<keyword evidence="4" id="KW-1185">Reference proteome</keyword>